<keyword evidence="8 16" id="KW-0276">Fatty acid metabolism</keyword>
<dbReference type="GO" id="GO:0030497">
    <property type="term" value="P:fatty acid elongation"/>
    <property type="evidence" value="ECO:0007669"/>
    <property type="project" value="TreeGrafter"/>
</dbReference>
<dbReference type="GO" id="GO:0102158">
    <property type="term" value="F:very-long-chain (3R)-3-hydroxyacyl-CoA dehydratase activity"/>
    <property type="evidence" value="ECO:0007669"/>
    <property type="project" value="UniProtKB-EC"/>
</dbReference>
<evidence type="ECO:0000256" key="4">
    <source>
        <dbReference type="ARBA" id="ARBA00013122"/>
    </source>
</evidence>
<evidence type="ECO:0000256" key="1">
    <source>
        <dbReference type="ARBA" id="ARBA00004477"/>
    </source>
</evidence>
<evidence type="ECO:0000259" key="17">
    <source>
        <dbReference type="PROSITE" id="PS51203"/>
    </source>
</evidence>
<evidence type="ECO:0000256" key="15">
    <source>
        <dbReference type="ARBA" id="ARBA00025733"/>
    </source>
</evidence>
<dbReference type="GO" id="GO:0005789">
    <property type="term" value="C:endoplasmic reticulum membrane"/>
    <property type="evidence" value="ECO:0007669"/>
    <property type="project" value="UniProtKB-SubCell"/>
</dbReference>
<evidence type="ECO:0000256" key="8">
    <source>
        <dbReference type="ARBA" id="ARBA00022832"/>
    </source>
</evidence>
<feature type="transmembrane region" description="Helical" evidence="16">
    <location>
        <begin position="338"/>
        <end position="359"/>
    </location>
</feature>
<dbReference type="EMBL" id="CAXIEN010000084">
    <property type="protein sequence ID" value="CAL1275387.1"/>
    <property type="molecule type" value="Genomic_DNA"/>
</dbReference>
<evidence type="ECO:0000256" key="13">
    <source>
        <dbReference type="ARBA" id="ARBA00023160"/>
    </source>
</evidence>
<evidence type="ECO:0000256" key="3">
    <source>
        <dbReference type="ARBA" id="ARBA00007811"/>
    </source>
</evidence>
<evidence type="ECO:0000256" key="2">
    <source>
        <dbReference type="ARBA" id="ARBA00005194"/>
    </source>
</evidence>
<keyword evidence="7 16" id="KW-0256">Endoplasmic reticulum</keyword>
<feature type="transmembrane region" description="Helical" evidence="16">
    <location>
        <begin position="164"/>
        <end position="186"/>
    </location>
</feature>
<gene>
    <name evidence="18" type="ORF">LARSCL_LOCUS8040</name>
</gene>
<evidence type="ECO:0000313" key="18">
    <source>
        <dbReference type="EMBL" id="CAL1275387.1"/>
    </source>
</evidence>
<keyword evidence="19" id="KW-1185">Reference proteome</keyword>
<evidence type="ECO:0000256" key="10">
    <source>
        <dbReference type="ARBA" id="ARBA00023054"/>
    </source>
</evidence>
<evidence type="ECO:0000256" key="11">
    <source>
        <dbReference type="ARBA" id="ARBA00023098"/>
    </source>
</evidence>
<evidence type="ECO:0000256" key="12">
    <source>
        <dbReference type="ARBA" id="ARBA00023136"/>
    </source>
</evidence>
<evidence type="ECO:0000256" key="5">
    <source>
        <dbReference type="ARBA" id="ARBA00022516"/>
    </source>
</evidence>
<accession>A0AAV1ZUJ0</accession>
<dbReference type="Pfam" id="PF04387">
    <property type="entry name" value="PTPLA"/>
    <property type="match status" value="1"/>
</dbReference>
<evidence type="ECO:0000256" key="14">
    <source>
        <dbReference type="ARBA" id="ARBA00023239"/>
    </source>
</evidence>
<feature type="transmembrane region" description="Helical" evidence="16">
    <location>
        <begin position="297"/>
        <end position="317"/>
    </location>
</feature>
<name>A0AAV1ZUJ0_9ARAC</name>
<dbReference type="Proteomes" id="UP001497382">
    <property type="component" value="Unassembled WGS sequence"/>
</dbReference>
<organism evidence="18 19">
    <name type="scientific">Larinioides sclopetarius</name>
    <dbReference type="NCBI Taxonomy" id="280406"/>
    <lineage>
        <taxon>Eukaryota</taxon>
        <taxon>Metazoa</taxon>
        <taxon>Ecdysozoa</taxon>
        <taxon>Arthropoda</taxon>
        <taxon>Chelicerata</taxon>
        <taxon>Arachnida</taxon>
        <taxon>Araneae</taxon>
        <taxon>Araneomorphae</taxon>
        <taxon>Entelegynae</taxon>
        <taxon>Araneoidea</taxon>
        <taxon>Araneidae</taxon>
        <taxon>Larinioides</taxon>
    </lineage>
</organism>
<dbReference type="EC" id="4.2.1.134" evidence="4 16"/>
<keyword evidence="12 16" id="KW-0472">Membrane</keyword>
<comment type="similarity">
    <text evidence="3 16">Belongs to the very long-chain fatty acids dehydratase HACD family.</text>
</comment>
<evidence type="ECO:0000313" key="19">
    <source>
        <dbReference type="Proteomes" id="UP001497382"/>
    </source>
</evidence>
<keyword evidence="14 16" id="KW-0456">Lyase</keyword>
<dbReference type="InterPro" id="IPR007482">
    <property type="entry name" value="Tyr_Pase-like_PTPLA"/>
</dbReference>
<feature type="transmembrane region" description="Helical" evidence="16">
    <location>
        <begin position="259"/>
        <end position="277"/>
    </location>
</feature>
<keyword evidence="9 16" id="KW-1133">Transmembrane helix</keyword>
<dbReference type="FunFam" id="2.60.40.790:FF:000013">
    <property type="entry name" value="Very-long-chain (3R)-3-hydroxyacyl-CoA dehydratase"/>
    <property type="match status" value="1"/>
</dbReference>
<evidence type="ECO:0000256" key="9">
    <source>
        <dbReference type="ARBA" id="ARBA00022989"/>
    </source>
</evidence>
<dbReference type="GO" id="GO:0030148">
    <property type="term" value="P:sphingolipid biosynthetic process"/>
    <property type="evidence" value="ECO:0007669"/>
    <property type="project" value="TreeGrafter"/>
</dbReference>
<dbReference type="InterPro" id="IPR008978">
    <property type="entry name" value="HSP20-like_chaperone"/>
</dbReference>
<keyword evidence="6 16" id="KW-0812">Transmembrane</keyword>
<dbReference type="Gene3D" id="2.60.40.790">
    <property type="match status" value="1"/>
</dbReference>
<keyword evidence="13 16" id="KW-0275">Fatty acid biosynthesis</keyword>
<dbReference type="PROSITE" id="PS51203">
    <property type="entry name" value="CS"/>
    <property type="match status" value="1"/>
</dbReference>
<comment type="catalytic activity">
    <reaction evidence="16">
        <text>a very-long-chain (3R)-3-hydroxyacyl-CoA = a very-long-chain (2E)-enoyl-CoA + H2O</text>
        <dbReference type="Rhea" id="RHEA:45812"/>
        <dbReference type="ChEBI" id="CHEBI:15377"/>
        <dbReference type="ChEBI" id="CHEBI:83728"/>
        <dbReference type="ChEBI" id="CHEBI:85440"/>
        <dbReference type="EC" id="4.2.1.134"/>
    </reaction>
</comment>
<comment type="caution">
    <text evidence="18">The sequence shown here is derived from an EMBL/GenBank/DDBJ whole genome shotgun (WGS) entry which is preliminary data.</text>
</comment>
<evidence type="ECO:0000256" key="7">
    <source>
        <dbReference type="ARBA" id="ARBA00022824"/>
    </source>
</evidence>
<dbReference type="PANTHER" id="PTHR11035:SF35">
    <property type="entry name" value="VERY-LONG-CHAIN (3R)-3-HYDROXYACYL-COA DEHYDRATASE"/>
    <property type="match status" value="1"/>
</dbReference>
<keyword evidence="5 16" id="KW-0444">Lipid biosynthesis</keyword>
<dbReference type="InterPro" id="IPR007052">
    <property type="entry name" value="CS_dom"/>
</dbReference>
<dbReference type="PANTHER" id="PTHR11035">
    <property type="entry name" value="VERY-LONG-CHAIN (3R)-3-HYDROXYACYL-COA DEHYDRATASE"/>
    <property type="match status" value="1"/>
</dbReference>
<reference evidence="18 19" key="1">
    <citation type="submission" date="2024-04" db="EMBL/GenBank/DDBJ databases">
        <authorList>
            <person name="Rising A."/>
            <person name="Reimegard J."/>
            <person name="Sonavane S."/>
            <person name="Akerstrom W."/>
            <person name="Nylinder S."/>
            <person name="Hedman E."/>
            <person name="Kallberg Y."/>
        </authorList>
    </citation>
    <scope>NUCLEOTIDE SEQUENCE [LARGE SCALE GENOMIC DNA]</scope>
</reference>
<dbReference type="CDD" id="cd06465">
    <property type="entry name" value="p23_hB-ind1_like"/>
    <property type="match status" value="1"/>
</dbReference>
<keyword evidence="11 16" id="KW-0443">Lipid metabolism</keyword>
<dbReference type="GO" id="GO:0042761">
    <property type="term" value="P:very long-chain fatty acid biosynthetic process"/>
    <property type="evidence" value="ECO:0007669"/>
    <property type="project" value="TreeGrafter"/>
</dbReference>
<proteinExistence type="inferred from homology"/>
<comment type="function">
    <text evidence="16">Catalyzes the third of the four reactions of the long-chain fatty acids elongation cycle. This endoplasmic reticulum-bound enzymatic process, allows the addition of two carbons to the chain of long- and very long-chain fatty acids/VLCFAs per cycle. This enzyme catalyzes the dehydration of the 3-hydroxyacyl-CoA intermediate into trans-2,3-enoyl-CoA, within each cycle of fatty acid elongation. Thereby, it participates to the production of VLCFAs of different chain lengths that are involved in multiple biological processes as precursors of membrane lipids and lipid mediators.</text>
</comment>
<evidence type="ECO:0000256" key="6">
    <source>
        <dbReference type="ARBA" id="ARBA00022692"/>
    </source>
</evidence>
<comment type="pathway">
    <text evidence="2 16">Lipid metabolism; fatty acid biosynthesis.</text>
</comment>
<comment type="similarity">
    <text evidence="15">Belongs to the p23/wos2 family.</text>
</comment>
<dbReference type="SUPFAM" id="SSF49764">
    <property type="entry name" value="HSP20-like chaperones"/>
    <property type="match status" value="1"/>
</dbReference>
<sequence length="380" mass="45008">MPPSSDSERNPSPRKLSPFVLWAQTENNISLRVSLQDVSEPEINTDANSIEFSAHGIGANAGRNEYYFKFVFFKEIDPNVQVSMKQVAIEILIEKKDLEWWPRLTKNSEKLAWLKLDFDKLKTFDDEDEEETYDPRLYDPSDTLSKLKNRRKKYQQRVEDFRKIYLFLYNLSQFIGFLYVLIVLTIEYAKEGPQFLEKAYPLVQTAFTFCQVLQTLEVIHPMLGYTAGSAFAPFLQVLGRMFMLFGMINAEPRIQSKPAVFYLIYVYCLSEVIRYPYYMLRVYNVDIGLLTWLRYTVWIALYPLGFLNEGIIILRNIPYFEETKKFSLFLPNKWNISFYFPSIMRIYLLLGLFPLLYFAMTHMYHQRVKILGRSQRQKED</sequence>
<feature type="transmembrane region" description="Helical" evidence="16">
    <location>
        <begin position="222"/>
        <end position="247"/>
    </location>
</feature>
<evidence type="ECO:0000256" key="16">
    <source>
        <dbReference type="RuleBase" id="RU363109"/>
    </source>
</evidence>
<protein>
    <recommendedName>
        <fullName evidence="4 16">Very-long-chain (3R)-3-hydroxyacyl-CoA dehydratase</fullName>
        <ecNumber evidence="4 16">4.2.1.134</ecNumber>
    </recommendedName>
</protein>
<keyword evidence="10" id="KW-0175">Coiled coil</keyword>
<dbReference type="AlphaFoldDB" id="A0AAV1ZUJ0"/>
<feature type="domain" description="CS" evidence="17">
    <location>
        <begin position="15"/>
        <end position="105"/>
    </location>
</feature>
<comment type="subcellular location">
    <subcellularLocation>
        <location evidence="1 16">Endoplasmic reticulum membrane</location>
        <topology evidence="1 16">Multi-pass membrane protein</topology>
    </subcellularLocation>
</comment>